<comment type="cofactor">
    <cofactor evidence="6">
        <name>Mg(2+)</name>
        <dbReference type="ChEBI" id="CHEBI:18420"/>
    </cofactor>
    <cofactor evidence="6">
        <name>Mn(2+)</name>
        <dbReference type="ChEBI" id="CHEBI:29035"/>
    </cofactor>
    <text evidence="6">Probably binds two magnesium or manganese ions per subunit.</text>
</comment>
<feature type="site" description="Transition state stabilizer" evidence="7">
    <location>
        <position position="150"/>
    </location>
</feature>
<name>A0A2P2DBR7_9LEPT</name>
<dbReference type="NCBIfam" id="TIGR00633">
    <property type="entry name" value="xth"/>
    <property type="match status" value="1"/>
</dbReference>
<evidence type="ECO:0000259" key="8">
    <source>
        <dbReference type="Pfam" id="PF03372"/>
    </source>
</evidence>
<feature type="binding site" evidence="6">
    <location>
        <position position="150"/>
    </location>
    <ligand>
        <name>Mg(2+)</name>
        <dbReference type="ChEBI" id="CHEBI:18420"/>
        <label>1</label>
    </ligand>
</feature>
<evidence type="ECO:0000256" key="7">
    <source>
        <dbReference type="PIRSR" id="PIRSR604808-3"/>
    </source>
</evidence>
<dbReference type="GO" id="GO:0046872">
    <property type="term" value="F:metal ion binding"/>
    <property type="evidence" value="ECO:0007669"/>
    <property type="project" value="UniProtKB-KW"/>
</dbReference>
<accession>A0A2P2DBR7</accession>
<feature type="site" description="Interaction with DNA substrate" evidence="7">
    <location>
        <position position="246"/>
    </location>
</feature>
<feature type="binding site" evidence="6">
    <location>
        <position position="148"/>
    </location>
    <ligand>
        <name>Mg(2+)</name>
        <dbReference type="ChEBI" id="CHEBI:18420"/>
        <label>1</label>
    </ligand>
</feature>
<evidence type="ECO:0000313" key="9">
    <source>
        <dbReference type="EMBL" id="GBF42081.1"/>
    </source>
</evidence>
<evidence type="ECO:0000256" key="1">
    <source>
        <dbReference type="ARBA" id="ARBA00007092"/>
    </source>
</evidence>
<reference evidence="10" key="1">
    <citation type="journal article" date="2019" name="Microbiol. Immunol.">
        <title>Molecular and phenotypic characterization of Leptospira johnsonii sp. nov., Leptospira ellinghausenii sp. nov. and Leptospira ryugenii sp. nov. isolated from soil and water in Japan.</title>
        <authorList>
            <person name="Masuzawa T."/>
            <person name="Saito M."/>
            <person name="Nakao R."/>
            <person name="Nikaido Y."/>
            <person name="Matsumoto M."/>
            <person name="Ogawa M."/>
            <person name="Yokoyama M."/>
            <person name="Hidaka Y."/>
            <person name="Tomita J."/>
            <person name="Sakakibara K."/>
            <person name="Suzuki K."/>
            <person name="Yasuda S."/>
            <person name="Sato H."/>
            <person name="Yamaguchi M."/>
            <person name="Yoshida S.I."/>
            <person name="Koizumi N."/>
            <person name="Kawamura Y."/>
        </authorList>
    </citation>
    <scope>NUCLEOTIDE SEQUENCE [LARGE SCALE GENOMIC DNA]</scope>
    <source>
        <strain evidence="10">E18</strain>
    </source>
</reference>
<comment type="similarity">
    <text evidence="1">Belongs to the DNA repair enzymes AP/ExoA family.</text>
</comment>
<protein>
    <submittedName>
        <fullName evidence="9">Exodeoxyribonuclease III</fullName>
    </submittedName>
</protein>
<dbReference type="PROSITE" id="PS51435">
    <property type="entry name" value="AP_NUCLEASE_F1_4"/>
    <property type="match status" value="1"/>
</dbReference>
<dbReference type="EMBL" id="BFAZ01000006">
    <property type="protein sequence ID" value="GBF42081.1"/>
    <property type="molecule type" value="Genomic_DNA"/>
</dbReference>
<feature type="binding site" evidence="6">
    <location>
        <position position="7"/>
    </location>
    <ligand>
        <name>Mg(2+)</name>
        <dbReference type="ChEBI" id="CHEBI:18420"/>
        <label>1</label>
    </ligand>
</feature>
<dbReference type="Gene3D" id="3.60.10.10">
    <property type="entry name" value="Endonuclease/exonuclease/phosphatase"/>
    <property type="match status" value="1"/>
</dbReference>
<comment type="caution">
    <text evidence="9">The sequence shown here is derived from an EMBL/GenBank/DDBJ whole genome shotgun (WGS) entry which is preliminary data.</text>
</comment>
<feature type="active site" evidence="5">
    <location>
        <position position="108"/>
    </location>
</feature>
<evidence type="ECO:0000256" key="4">
    <source>
        <dbReference type="ARBA" id="ARBA00022842"/>
    </source>
</evidence>
<feature type="binding site" evidence="6">
    <location>
        <position position="35"/>
    </location>
    <ligand>
        <name>Mg(2+)</name>
        <dbReference type="ChEBI" id="CHEBI:18420"/>
        <label>1</label>
    </ligand>
</feature>
<evidence type="ECO:0000313" key="10">
    <source>
        <dbReference type="Proteomes" id="UP000245206"/>
    </source>
</evidence>
<sequence>MKIITLNCNGIRSSLSKGLLEFIRHENPDMICFQETKAPEKEIVRNEFQELGYEIYFCLAEKPGYSGCAVLTKRKPKSVSIGYGDGIFRSEGRSVFLEFDEFYLWNLYFPSGTSGEERQKIKYQFLDAFMALAKPFLKKKKPLLVCGDVNIAHTAMDIHNPKGNEKNSGFLPEERKWMTDFLNLGFFDCFRTLHPETKDEYSWWTYRFQARKNNKGWRIDYFFVTKSKSVQLLTSKIAKEPVMSDHAPVVLEVQFS</sequence>
<dbReference type="SUPFAM" id="SSF56219">
    <property type="entry name" value="DNase I-like"/>
    <property type="match status" value="1"/>
</dbReference>
<dbReference type="NCBIfam" id="TIGR00195">
    <property type="entry name" value="exoDNase_III"/>
    <property type="match status" value="1"/>
</dbReference>
<dbReference type="GO" id="GO:0008081">
    <property type="term" value="F:phosphoric diester hydrolase activity"/>
    <property type="evidence" value="ECO:0007669"/>
    <property type="project" value="TreeGrafter"/>
</dbReference>
<gene>
    <name evidence="9" type="primary">xthA</name>
    <name evidence="9" type="ORF">LPTSP2_13670</name>
</gene>
<proteinExistence type="inferred from homology"/>
<dbReference type="PANTHER" id="PTHR22748">
    <property type="entry name" value="AP ENDONUCLEASE"/>
    <property type="match status" value="1"/>
</dbReference>
<feature type="binding site" evidence="6">
    <location>
        <position position="245"/>
    </location>
    <ligand>
        <name>Mg(2+)</name>
        <dbReference type="ChEBI" id="CHEBI:18420"/>
        <label>1</label>
    </ligand>
</feature>
<keyword evidence="10" id="KW-1185">Reference proteome</keyword>
<dbReference type="Proteomes" id="UP000245206">
    <property type="component" value="Unassembled WGS sequence"/>
</dbReference>
<dbReference type="InterPro" id="IPR036691">
    <property type="entry name" value="Endo/exonu/phosph_ase_sf"/>
</dbReference>
<feature type="domain" description="Endonuclease/exonuclease/phosphatase" evidence="8">
    <location>
        <begin position="4"/>
        <end position="231"/>
    </location>
</feature>
<dbReference type="AlphaFoldDB" id="A0A2P2DBR7"/>
<keyword evidence="4 6" id="KW-0460">Magnesium</keyword>
<organism evidence="9 10">
    <name type="scientific">Leptospira ellinghausenii</name>
    <dbReference type="NCBI Taxonomy" id="1917822"/>
    <lineage>
        <taxon>Bacteria</taxon>
        <taxon>Pseudomonadati</taxon>
        <taxon>Spirochaetota</taxon>
        <taxon>Spirochaetia</taxon>
        <taxon>Leptospirales</taxon>
        <taxon>Leptospiraceae</taxon>
        <taxon>Leptospira</taxon>
    </lineage>
</organism>
<dbReference type="GO" id="GO:0003906">
    <property type="term" value="F:DNA-(apurinic or apyrimidinic site) endonuclease activity"/>
    <property type="evidence" value="ECO:0007669"/>
    <property type="project" value="TreeGrafter"/>
</dbReference>
<evidence type="ECO:0000256" key="2">
    <source>
        <dbReference type="ARBA" id="ARBA00022723"/>
    </source>
</evidence>
<feature type="active site" description="Proton donor/acceptor" evidence="5">
    <location>
        <position position="148"/>
    </location>
</feature>
<evidence type="ECO:0000256" key="5">
    <source>
        <dbReference type="PIRSR" id="PIRSR604808-1"/>
    </source>
</evidence>
<feature type="site" description="Important for catalytic activity" evidence="7">
    <location>
        <position position="220"/>
    </location>
</feature>
<dbReference type="Pfam" id="PF03372">
    <property type="entry name" value="Exo_endo_phos"/>
    <property type="match status" value="1"/>
</dbReference>
<dbReference type="RefSeq" id="WP_108959208.1">
    <property type="nucleotide sequence ID" value="NZ_BFAZ01000006.1"/>
</dbReference>
<evidence type="ECO:0000256" key="3">
    <source>
        <dbReference type="ARBA" id="ARBA00022801"/>
    </source>
</evidence>
<feature type="active site" description="Proton acceptor" evidence="5">
    <location>
        <position position="246"/>
    </location>
</feature>
<keyword evidence="6" id="KW-0464">Manganese</keyword>
<keyword evidence="3" id="KW-0378">Hydrolase</keyword>
<dbReference type="GO" id="GO:0006284">
    <property type="term" value="P:base-excision repair"/>
    <property type="evidence" value="ECO:0007669"/>
    <property type="project" value="TreeGrafter"/>
</dbReference>
<dbReference type="OrthoDB" id="9803914at2"/>
<feature type="binding site" evidence="6">
    <location>
        <position position="246"/>
    </location>
    <ligand>
        <name>Mg(2+)</name>
        <dbReference type="ChEBI" id="CHEBI:18420"/>
        <label>1</label>
    </ligand>
</feature>
<evidence type="ECO:0000256" key="6">
    <source>
        <dbReference type="PIRSR" id="PIRSR604808-2"/>
    </source>
</evidence>
<dbReference type="FunFam" id="3.60.10.10:FF:000026">
    <property type="entry name" value="Exodeoxyribonuclease III"/>
    <property type="match status" value="1"/>
</dbReference>
<dbReference type="InterPro" id="IPR005135">
    <property type="entry name" value="Endo/exonuclease/phosphatase"/>
</dbReference>
<dbReference type="GO" id="GO:0008311">
    <property type="term" value="F:double-stranded DNA 3'-5' DNA exonuclease activity"/>
    <property type="evidence" value="ECO:0007669"/>
    <property type="project" value="TreeGrafter"/>
</dbReference>
<keyword evidence="2 6" id="KW-0479">Metal-binding</keyword>
<dbReference type="PANTHER" id="PTHR22748:SF6">
    <property type="entry name" value="DNA-(APURINIC OR APYRIMIDINIC SITE) ENDONUCLEASE"/>
    <property type="match status" value="1"/>
</dbReference>
<dbReference type="InterPro" id="IPR004808">
    <property type="entry name" value="AP_endonuc_1"/>
</dbReference>